<keyword evidence="7" id="KW-1185">Reference proteome</keyword>
<dbReference type="Pfam" id="PF13354">
    <property type="entry name" value="Beta-lactamase2"/>
    <property type="match status" value="1"/>
</dbReference>
<dbReference type="GO" id="GO:0046677">
    <property type="term" value="P:response to antibiotic"/>
    <property type="evidence" value="ECO:0007669"/>
    <property type="project" value="InterPro"/>
</dbReference>
<feature type="signal peptide" evidence="4">
    <location>
        <begin position="1"/>
        <end position="23"/>
    </location>
</feature>
<protein>
    <recommendedName>
        <fullName evidence="3">beta-lactamase</fullName>
        <ecNumber evidence="3">3.5.2.6</ecNumber>
    </recommendedName>
</protein>
<organism evidence="6 7">
    <name type="scientific">Aquincola agrisoli</name>
    <dbReference type="NCBI Taxonomy" id="3119538"/>
    <lineage>
        <taxon>Bacteria</taxon>
        <taxon>Pseudomonadati</taxon>
        <taxon>Pseudomonadota</taxon>
        <taxon>Betaproteobacteria</taxon>
        <taxon>Burkholderiales</taxon>
        <taxon>Sphaerotilaceae</taxon>
        <taxon>Aquincola</taxon>
    </lineage>
</organism>
<evidence type="ECO:0000313" key="7">
    <source>
        <dbReference type="Proteomes" id="UP001336250"/>
    </source>
</evidence>
<sequence length="353" mass="39006">MTPLAAAFRACCLALALTSASLAQEDGWAGRLQQQVERIDQAAPGRLGLYVKRLDTGETLSYQADRPWYLASSAKLPIAIAVLQEVEAGRRRLGDTLRLQETDKVDGSGPLVWQGAGTGHTLQSLLRGMLMASDNTAANMLVRSIGEERLNERAKAMLGRGFERLTTFTQVRYDVYAELHPDARRLRNRQLVEIAAAPLGPQRVEALRRALGKDKSALQVPTLDEAYRRYYERGLNAATLQGYGGMLEQLVRGKLLSPAHTERLFTDLKIGSYDAYRLEAGLPRSVRFIHKTGTQFRRACHMGVIEPQDGGRAAIVVAACAEDLDEHKDAARLFEQVGRAITATMLPGRQPRR</sequence>
<evidence type="ECO:0000256" key="1">
    <source>
        <dbReference type="ARBA" id="ARBA00001526"/>
    </source>
</evidence>
<evidence type="ECO:0000256" key="2">
    <source>
        <dbReference type="ARBA" id="ARBA00009009"/>
    </source>
</evidence>
<keyword evidence="6" id="KW-0378">Hydrolase</keyword>
<accession>A0AAW9QCR1</accession>
<name>A0AAW9QCR1_9BURK</name>
<comment type="catalytic activity">
    <reaction evidence="1">
        <text>a beta-lactam + H2O = a substituted beta-amino acid</text>
        <dbReference type="Rhea" id="RHEA:20401"/>
        <dbReference type="ChEBI" id="CHEBI:15377"/>
        <dbReference type="ChEBI" id="CHEBI:35627"/>
        <dbReference type="ChEBI" id="CHEBI:140347"/>
        <dbReference type="EC" id="3.5.2.6"/>
    </reaction>
</comment>
<dbReference type="Gene3D" id="3.40.710.10">
    <property type="entry name" value="DD-peptidase/beta-lactamase superfamily"/>
    <property type="match status" value="1"/>
</dbReference>
<dbReference type="InterPro" id="IPR012338">
    <property type="entry name" value="Beta-lactam/transpept-like"/>
</dbReference>
<dbReference type="EMBL" id="JAZIBG010000053">
    <property type="protein sequence ID" value="MEF7617019.1"/>
    <property type="molecule type" value="Genomic_DNA"/>
</dbReference>
<dbReference type="PRINTS" id="PR00118">
    <property type="entry name" value="BLACTAMASEA"/>
</dbReference>
<comment type="caution">
    <text evidence="6">The sequence shown here is derived from an EMBL/GenBank/DDBJ whole genome shotgun (WGS) entry which is preliminary data.</text>
</comment>
<evidence type="ECO:0000256" key="4">
    <source>
        <dbReference type="SAM" id="SignalP"/>
    </source>
</evidence>
<proteinExistence type="inferred from homology"/>
<dbReference type="AlphaFoldDB" id="A0AAW9QCR1"/>
<dbReference type="GO" id="GO:0030655">
    <property type="term" value="P:beta-lactam antibiotic catabolic process"/>
    <property type="evidence" value="ECO:0007669"/>
    <property type="project" value="InterPro"/>
</dbReference>
<feature type="domain" description="Beta-lactamase class A catalytic" evidence="5">
    <location>
        <begin position="48"/>
        <end position="317"/>
    </location>
</feature>
<dbReference type="SUPFAM" id="SSF56601">
    <property type="entry name" value="beta-lactamase/transpeptidase-like"/>
    <property type="match status" value="1"/>
</dbReference>
<feature type="chain" id="PRO_5043701477" description="beta-lactamase" evidence="4">
    <location>
        <begin position="24"/>
        <end position="353"/>
    </location>
</feature>
<dbReference type="PANTHER" id="PTHR35333:SF3">
    <property type="entry name" value="BETA-LACTAMASE-TYPE TRANSPEPTIDASE FOLD CONTAINING PROTEIN"/>
    <property type="match status" value="1"/>
</dbReference>
<dbReference type="Proteomes" id="UP001336250">
    <property type="component" value="Unassembled WGS sequence"/>
</dbReference>
<comment type="similarity">
    <text evidence="2">Belongs to the class-A beta-lactamase family.</text>
</comment>
<evidence type="ECO:0000256" key="3">
    <source>
        <dbReference type="ARBA" id="ARBA00012865"/>
    </source>
</evidence>
<dbReference type="InterPro" id="IPR000871">
    <property type="entry name" value="Beta-lactam_class-A"/>
</dbReference>
<reference evidence="6 7" key="1">
    <citation type="submission" date="2024-02" db="EMBL/GenBank/DDBJ databases">
        <title>Genome sequence of Aquincola sp. MAHUQ-54.</title>
        <authorList>
            <person name="Huq M.A."/>
        </authorList>
    </citation>
    <scope>NUCLEOTIDE SEQUENCE [LARGE SCALE GENOMIC DNA]</scope>
    <source>
        <strain evidence="6 7">MAHUQ-54</strain>
    </source>
</reference>
<evidence type="ECO:0000259" key="5">
    <source>
        <dbReference type="Pfam" id="PF13354"/>
    </source>
</evidence>
<dbReference type="PANTHER" id="PTHR35333">
    <property type="entry name" value="BETA-LACTAMASE"/>
    <property type="match status" value="1"/>
</dbReference>
<dbReference type="RefSeq" id="WP_332292673.1">
    <property type="nucleotide sequence ID" value="NZ_JAZIBG010000053.1"/>
</dbReference>
<dbReference type="GO" id="GO:0008800">
    <property type="term" value="F:beta-lactamase activity"/>
    <property type="evidence" value="ECO:0007669"/>
    <property type="project" value="UniProtKB-EC"/>
</dbReference>
<dbReference type="InterPro" id="IPR045155">
    <property type="entry name" value="Beta-lactam_cat"/>
</dbReference>
<evidence type="ECO:0000313" key="6">
    <source>
        <dbReference type="EMBL" id="MEF7617019.1"/>
    </source>
</evidence>
<keyword evidence="4" id="KW-0732">Signal</keyword>
<dbReference type="EC" id="3.5.2.6" evidence="3"/>
<gene>
    <name evidence="6" type="ORF">V4F39_24110</name>
</gene>